<dbReference type="PANTHER" id="PTHR44591:SF14">
    <property type="entry name" value="PROTEIN PILG"/>
    <property type="match status" value="1"/>
</dbReference>
<comment type="caution">
    <text evidence="5">The sequence shown here is derived from an EMBL/GenBank/DDBJ whole genome shotgun (WGS) entry which is preliminary data.</text>
</comment>
<dbReference type="EMBL" id="LFTY01000002">
    <property type="protein sequence ID" value="KMW58066.1"/>
    <property type="molecule type" value="Genomic_DNA"/>
</dbReference>
<sequence>MSKNKPHCLLVDESEYYRRHMRQVLTRGCPKVPLLIARSFAEARTRLEEQVIGFIFMDNLLPDGTGIDFAEELSHNAKAAHIPVALVCDHLTPFLHAKAEKLKVRRVWTKHQFKAPEVLQVLAENGMVERRLAEAGWEGTRRDRRAAIQ</sequence>
<dbReference type="CDD" id="cd00156">
    <property type="entry name" value="REC"/>
    <property type="match status" value="1"/>
</dbReference>
<keyword evidence="2" id="KW-0902">Two-component regulatory system</keyword>
<dbReference type="Proteomes" id="UP000037178">
    <property type="component" value="Unassembled WGS sequence"/>
</dbReference>
<dbReference type="GO" id="GO:0000160">
    <property type="term" value="P:phosphorelay signal transduction system"/>
    <property type="evidence" value="ECO:0007669"/>
    <property type="project" value="UniProtKB-KW"/>
</dbReference>
<protein>
    <submittedName>
        <fullName evidence="5">Serine phosphatase RsbU</fullName>
    </submittedName>
</protein>
<dbReference type="RefSeq" id="WP_049643718.1">
    <property type="nucleotide sequence ID" value="NZ_LFTY01000002.1"/>
</dbReference>
<evidence type="ECO:0000313" key="5">
    <source>
        <dbReference type="EMBL" id="KMW58066.1"/>
    </source>
</evidence>
<organism evidence="5 6">
    <name type="scientific">Candidatus Rhodobacter oscarellae</name>
    <dbReference type="NCBI Taxonomy" id="1675527"/>
    <lineage>
        <taxon>Bacteria</taxon>
        <taxon>Pseudomonadati</taxon>
        <taxon>Pseudomonadota</taxon>
        <taxon>Alphaproteobacteria</taxon>
        <taxon>Rhodobacterales</taxon>
        <taxon>Rhodobacter group</taxon>
        <taxon>Rhodobacter</taxon>
    </lineage>
</organism>
<evidence type="ECO:0000256" key="1">
    <source>
        <dbReference type="ARBA" id="ARBA00022553"/>
    </source>
</evidence>
<dbReference type="PANTHER" id="PTHR44591">
    <property type="entry name" value="STRESS RESPONSE REGULATOR PROTEIN 1"/>
    <property type="match status" value="1"/>
</dbReference>
<evidence type="ECO:0000256" key="2">
    <source>
        <dbReference type="ARBA" id="ARBA00023012"/>
    </source>
</evidence>
<evidence type="ECO:0000313" key="6">
    <source>
        <dbReference type="Proteomes" id="UP000037178"/>
    </source>
</evidence>
<evidence type="ECO:0000256" key="3">
    <source>
        <dbReference type="PROSITE-ProRule" id="PRU00169"/>
    </source>
</evidence>
<dbReference type="PATRIC" id="fig|1675527.3.peg.3176"/>
<dbReference type="Gene3D" id="3.40.50.2300">
    <property type="match status" value="1"/>
</dbReference>
<proteinExistence type="predicted"/>
<feature type="modified residue" description="4-aspartylphosphate" evidence="3">
    <location>
        <position position="58"/>
    </location>
</feature>
<keyword evidence="6" id="KW-1185">Reference proteome</keyword>
<evidence type="ECO:0000259" key="4">
    <source>
        <dbReference type="PROSITE" id="PS50110"/>
    </source>
</evidence>
<dbReference type="Pfam" id="PF00072">
    <property type="entry name" value="Response_reg"/>
    <property type="match status" value="1"/>
</dbReference>
<feature type="domain" description="Response regulatory" evidence="4">
    <location>
        <begin position="7"/>
        <end position="125"/>
    </location>
</feature>
<name>A0A0J9E5X9_9RHOB</name>
<dbReference type="InterPro" id="IPR011006">
    <property type="entry name" value="CheY-like_superfamily"/>
</dbReference>
<dbReference type="STRING" id="1675527.AIOL_003036"/>
<dbReference type="AlphaFoldDB" id="A0A0J9E5X9"/>
<gene>
    <name evidence="5" type="ORF">AIOL_003036</name>
</gene>
<keyword evidence="1 3" id="KW-0597">Phosphoprotein</keyword>
<dbReference type="OrthoDB" id="9789181at2"/>
<dbReference type="InterPro" id="IPR001789">
    <property type="entry name" value="Sig_transdc_resp-reg_receiver"/>
</dbReference>
<reference evidence="5 6" key="1">
    <citation type="submission" date="2015-06" db="EMBL/GenBank/DDBJ databases">
        <title>Draft genome sequence of an Alphaproteobacteria species associated to the Mediterranean sponge Oscarella lobularis.</title>
        <authorList>
            <person name="Jourda C."/>
            <person name="Santini S."/>
            <person name="Claverie J.-M."/>
        </authorList>
    </citation>
    <scope>NUCLEOTIDE SEQUENCE [LARGE SCALE GENOMIC DNA]</scope>
    <source>
        <strain evidence="5">IGS</strain>
    </source>
</reference>
<dbReference type="SUPFAM" id="SSF52172">
    <property type="entry name" value="CheY-like"/>
    <property type="match status" value="1"/>
</dbReference>
<dbReference type="PROSITE" id="PS50110">
    <property type="entry name" value="RESPONSE_REGULATORY"/>
    <property type="match status" value="1"/>
</dbReference>
<accession>A0A0J9E5X9</accession>
<dbReference type="InterPro" id="IPR050595">
    <property type="entry name" value="Bact_response_regulator"/>
</dbReference>